<keyword evidence="7 10" id="KW-0472">Membrane</keyword>
<accession>A0A143QNW6</accession>
<evidence type="ECO:0000256" key="2">
    <source>
        <dbReference type="ARBA" id="ARBA00006236"/>
    </source>
</evidence>
<dbReference type="AlphaFoldDB" id="A0A143QNW6"/>
<feature type="transmembrane region" description="Helical" evidence="10">
    <location>
        <begin position="140"/>
        <end position="157"/>
    </location>
</feature>
<dbReference type="Gene3D" id="3.90.850.10">
    <property type="entry name" value="Fumarylacetoacetase-like, C-terminal domain"/>
    <property type="match status" value="1"/>
</dbReference>
<comment type="subcellular location">
    <subcellularLocation>
        <location evidence="1">Cell membrane</location>
        <topology evidence="1">Multi-pass membrane protein</topology>
    </subcellularLocation>
</comment>
<dbReference type="GO" id="GO:0005886">
    <property type="term" value="C:plasma membrane"/>
    <property type="evidence" value="ECO:0007669"/>
    <property type="project" value="UniProtKB-SubCell"/>
</dbReference>
<dbReference type="KEGG" id="rhs:A3Q41_02891"/>
<gene>
    <name evidence="12" type="primary">mhpD</name>
    <name evidence="12" type="ORF">A3Q41_02891</name>
</gene>
<dbReference type="InterPro" id="IPR011701">
    <property type="entry name" value="MFS"/>
</dbReference>
<protein>
    <submittedName>
        <fullName evidence="12">2-keto-4-pentenoate hydratase</fullName>
        <ecNumber evidence="12">4.2.1.80</ecNumber>
    </submittedName>
</protein>
<sequence length="707" mass="71990">MPAVSRSIAATESEHGNSGADGTGVSASAVTAPSGRGRLRLVVMLGALTALGPFTVDMYLSAFPVIATEFAISETAVQFTLTGTLIGFAVGQLVIGPMSDALGRRRPLIVASLLHVGASLGCVVAPGIEVLAVLRVLQGFGGAAGAVLAMAVVRDLYQGNAAAVMMSRLMLVMGVAPILAPSIGGLVVEVSTWRVIFVILAALGLTAVAIGAFAMPETLPPAARQQNSARTVLRNYARLGTDRAFVSMVLVCGLGRVVMFAYISASPFVLQGSFGLTPQQFGIAFAAGAVVLIGASQLNVVVLRRWTTRTVLLSALLIGTVVAVVFVVLAATDTGGLIGFGVPVLLILAVMGTVLPNAPAQALAGYGYLAGTASALIGGVQFAFAAAAAPVVGLLGNDALAVATMMAFAASVALVLVLVGTGPTVRTAERDAVVAGDAPVSEACVVTVSQNNIEAAAERLNHAANSGEPCEPVRDLIGRDDVTAAYAVQEILNNERLDSGAVVVGRKIGLTSKAVQAQLGVDRPDFGMLFDDMAYGADAVIPAEQVSQPRVEAEIAFVLREDLADGPLDADRVRRATDYVVAALEVCGSRISNWDISFADTVADNASAGAYVLGDRKVSLGDLDLTEVEMTMSIDGTQVSEGNGAACLGDPVAAVVWLAQTAADLGRPLRAGQVVLSGALGPMRPVAAGQSVTATLTGLGSVSASFQ</sequence>
<feature type="transmembrane region" description="Helical" evidence="10">
    <location>
        <begin position="399"/>
        <end position="420"/>
    </location>
</feature>
<evidence type="ECO:0000256" key="9">
    <source>
        <dbReference type="SAM" id="MobiDB-lite"/>
    </source>
</evidence>
<dbReference type="EMBL" id="CP015220">
    <property type="protein sequence ID" value="AMY24182.1"/>
    <property type="molecule type" value="Genomic_DNA"/>
</dbReference>
<dbReference type="InterPro" id="IPR050772">
    <property type="entry name" value="Hydratase-Decarb/MhpD_sf"/>
</dbReference>
<dbReference type="PROSITE" id="PS00216">
    <property type="entry name" value="SUGAR_TRANSPORT_1"/>
    <property type="match status" value="1"/>
</dbReference>
<feature type="transmembrane region" description="Helical" evidence="10">
    <location>
        <begin position="283"/>
        <end position="303"/>
    </location>
</feature>
<feature type="transmembrane region" description="Helical" evidence="10">
    <location>
        <begin position="310"/>
        <end position="331"/>
    </location>
</feature>
<dbReference type="GO" id="GO:0042910">
    <property type="term" value="F:xenobiotic transmembrane transporter activity"/>
    <property type="evidence" value="ECO:0007669"/>
    <property type="project" value="InterPro"/>
</dbReference>
<dbReference type="InterPro" id="IPR036663">
    <property type="entry name" value="Fumarylacetoacetase_C_sf"/>
</dbReference>
<reference evidence="12 13" key="1">
    <citation type="journal article" date="2016" name="Genome Announc.">
        <title>Complete Genome and Plasmid Sequences for Rhodococcus fascians D188 and Draft Sequences for Rhodococcus Isolates PBTS 1 and PBTS 2.</title>
        <authorList>
            <person name="Stamler R.A."/>
            <person name="Vereecke D."/>
            <person name="Zhang Y."/>
            <person name="Schilkey F."/>
            <person name="Devitt N."/>
            <person name="Randall J.J."/>
        </authorList>
    </citation>
    <scope>NUCLEOTIDE SEQUENCE [LARGE SCALE GENOMIC DNA]</scope>
    <source>
        <strain evidence="12 13">PBTS2</strain>
    </source>
</reference>
<name>A0A143QNW6_RHOFA</name>
<feature type="transmembrane region" description="Helical" evidence="10">
    <location>
        <begin position="39"/>
        <end position="56"/>
    </location>
</feature>
<evidence type="ECO:0000256" key="6">
    <source>
        <dbReference type="ARBA" id="ARBA00022989"/>
    </source>
</evidence>
<dbReference type="PANTHER" id="PTHR30143">
    <property type="entry name" value="ACID HYDRATASE"/>
    <property type="match status" value="1"/>
</dbReference>
<feature type="transmembrane region" description="Helical" evidence="10">
    <location>
        <begin position="169"/>
        <end position="188"/>
    </location>
</feature>
<feature type="transmembrane region" description="Helical" evidence="10">
    <location>
        <begin position="194"/>
        <end position="215"/>
    </location>
</feature>
<evidence type="ECO:0000259" key="11">
    <source>
        <dbReference type="PROSITE" id="PS50850"/>
    </source>
</evidence>
<dbReference type="CDD" id="cd17320">
    <property type="entry name" value="MFS_MdfA_MDR_like"/>
    <property type="match status" value="1"/>
</dbReference>
<dbReference type="GO" id="GO:0005737">
    <property type="term" value="C:cytoplasm"/>
    <property type="evidence" value="ECO:0007669"/>
    <property type="project" value="TreeGrafter"/>
</dbReference>
<dbReference type="GO" id="GO:1990961">
    <property type="term" value="P:xenobiotic detoxification by transmembrane export across the plasma membrane"/>
    <property type="evidence" value="ECO:0007669"/>
    <property type="project" value="InterPro"/>
</dbReference>
<keyword evidence="8 12" id="KW-0456">Lyase</keyword>
<keyword evidence="4" id="KW-1003">Cell membrane</keyword>
<dbReference type="SUPFAM" id="SSF103473">
    <property type="entry name" value="MFS general substrate transporter"/>
    <property type="match status" value="1"/>
</dbReference>
<reference evidence="13" key="2">
    <citation type="submission" date="2016-04" db="EMBL/GenBank/DDBJ databases">
        <title>Complete Genome and Plasmid Sequences for Rhodococcus fascians D188 and Draft Sequences for Rhodococcus spp. Isolates PBTS 1 and PBTS 2.</title>
        <authorList>
            <person name="Stamer R."/>
            <person name="Vereecke D."/>
            <person name="Zhang Y."/>
            <person name="Schilkey F."/>
            <person name="Devitt N."/>
            <person name="Randall J."/>
        </authorList>
    </citation>
    <scope>NUCLEOTIDE SEQUENCE [LARGE SCALE GENOMIC DNA]</scope>
    <source>
        <strain evidence="13">PBTS2</strain>
    </source>
</reference>
<dbReference type="InterPro" id="IPR036259">
    <property type="entry name" value="MFS_trans_sf"/>
</dbReference>
<dbReference type="InterPro" id="IPR020846">
    <property type="entry name" value="MFS_dom"/>
</dbReference>
<evidence type="ECO:0000256" key="1">
    <source>
        <dbReference type="ARBA" id="ARBA00004651"/>
    </source>
</evidence>
<feature type="domain" description="Major facilitator superfamily (MFS) profile" evidence="11">
    <location>
        <begin position="41"/>
        <end position="425"/>
    </location>
</feature>
<keyword evidence="6 10" id="KW-1133">Transmembrane helix</keyword>
<keyword evidence="13" id="KW-1185">Reference proteome</keyword>
<evidence type="ECO:0000256" key="4">
    <source>
        <dbReference type="ARBA" id="ARBA00022475"/>
    </source>
</evidence>
<dbReference type="SUPFAM" id="SSF56529">
    <property type="entry name" value="FAH"/>
    <property type="match status" value="1"/>
</dbReference>
<evidence type="ECO:0000313" key="13">
    <source>
        <dbReference type="Proteomes" id="UP000076038"/>
    </source>
</evidence>
<dbReference type="GO" id="GO:0008684">
    <property type="term" value="F:2-oxopent-4-enoate hydratase activity"/>
    <property type="evidence" value="ECO:0007669"/>
    <property type="project" value="UniProtKB-EC"/>
</dbReference>
<evidence type="ECO:0000256" key="10">
    <source>
        <dbReference type="SAM" id="Phobius"/>
    </source>
</evidence>
<dbReference type="Pfam" id="PF01557">
    <property type="entry name" value="FAA_hydrolase"/>
    <property type="match status" value="1"/>
</dbReference>
<evidence type="ECO:0000256" key="5">
    <source>
        <dbReference type="ARBA" id="ARBA00022692"/>
    </source>
</evidence>
<dbReference type="PANTHER" id="PTHR30143:SF0">
    <property type="entry name" value="2-KETO-4-PENTENOATE HYDRATASE"/>
    <property type="match status" value="1"/>
</dbReference>
<feature type="transmembrane region" description="Helical" evidence="10">
    <location>
        <begin position="367"/>
        <end position="393"/>
    </location>
</feature>
<evidence type="ECO:0000256" key="7">
    <source>
        <dbReference type="ARBA" id="ARBA00023136"/>
    </source>
</evidence>
<dbReference type="EC" id="4.2.1.80" evidence="12"/>
<dbReference type="Pfam" id="PF07690">
    <property type="entry name" value="MFS_1"/>
    <property type="match status" value="1"/>
</dbReference>
<keyword evidence="3" id="KW-0813">Transport</keyword>
<evidence type="ECO:0000313" key="12">
    <source>
        <dbReference type="EMBL" id="AMY24182.1"/>
    </source>
</evidence>
<proteinExistence type="inferred from homology"/>
<keyword evidence="5 10" id="KW-0812">Transmembrane</keyword>
<dbReference type="InterPro" id="IPR004812">
    <property type="entry name" value="Efflux_drug-R_Bcr/CmlA"/>
</dbReference>
<evidence type="ECO:0000256" key="3">
    <source>
        <dbReference type="ARBA" id="ARBA00022448"/>
    </source>
</evidence>
<dbReference type="InterPro" id="IPR011234">
    <property type="entry name" value="Fumarylacetoacetase-like_C"/>
</dbReference>
<feature type="transmembrane region" description="Helical" evidence="10">
    <location>
        <begin position="76"/>
        <end position="96"/>
    </location>
</feature>
<dbReference type="InterPro" id="IPR005829">
    <property type="entry name" value="Sugar_transporter_CS"/>
</dbReference>
<dbReference type="Proteomes" id="UP000076038">
    <property type="component" value="Chromosome"/>
</dbReference>
<feature type="transmembrane region" description="Helical" evidence="10">
    <location>
        <begin position="244"/>
        <end position="263"/>
    </location>
</feature>
<evidence type="ECO:0000256" key="8">
    <source>
        <dbReference type="ARBA" id="ARBA00023239"/>
    </source>
</evidence>
<dbReference type="PATRIC" id="fig|1653479.3.peg.2925"/>
<feature type="region of interest" description="Disordered" evidence="9">
    <location>
        <begin position="1"/>
        <end position="29"/>
    </location>
</feature>
<feature type="transmembrane region" description="Helical" evidence="10">
    <location>
        <begin position="108"/>
        <end position="128"/>
    </location>
</feature>
<dbReference type="Gene3D" id="1.20.1720.10">
    <property type="entry name" value="Multidrug resistance protein D"/>
    <property type="match status" value="1"/>
</dbReference>
<feature type="transmembrane region" description="Helical" evidence="10">
    <location>
        <begin position="337"/>
        <end position="355"/>
    </location>
</feature>
<dbReference type="PROSITE" id="PS50850">
    <property type="entry name" value="MFS"/>
    <property type="match status" value="1"/>
</dbReference>
<comment type="similarity">
    <text evidence="2">Belongs to the major facilitator superfamily. Bcr/CmlA family.</text>
</comment>
<organism evidence="12 13">
    <name type="scientific">Rhodococcoides fascians</name>
    <name type="common">Rhodococcus fascians</name>
    <dbReference type="NCBI Taxonomy" id="1828"/>
    <lineage>
        <taxon>Bacteria</taxon>
        <taxon>Bacillati</taxon>
        <taxon>Actinomycetota</taxon>
        <taxon>Actinomycetes</taxon>
        <taxon>Mycobacteriales</taxon>
        <taxon>Nocardiaceae</taxon>
        <taxon>Rhodococcoides</taxon>
    </lineage>
</organism>
<dbReference type="NCBIfam" id="TIGR00710">
    <property type="entry name" value="efflux_Bcr_CflA"/>
    <property type="match status" value="1"/>
</dbReference>